<dbReference type="AlphaFoldDB" id="A0A2P4YU11"/>
<protein>
    <submittedName>
        <fullName evidence="1">Polyprotein</fullName>
    </submittedName>
</protein>
<dbReference type="Proteomes" id="UP000237271">
    <property type="component" value="Unassembled WGS sequence"/>
</dbReference>
<evidence type="ECO:0000313" key="2">
    <source>
        <dbReference type="Proteomes" id="UP000237271"/>
    </source>
</evidence>
<keyword evidence="2" id="KW-1185">Reference proteome</keyword>
<dbReference type="OrthoDB" id="165998at2759"/>
<dbReference type="Pfam" id="PF14223">
    <property type="entry name" value="Retrotran_gag_2"/>
    <property type="match status" value="1"/>
</dbReference>
<dbReference type="EMBL" id="NCKW01000113">
    <property type="protein sequence ID" value="POM81295.1"/>
    <property type="molecule type" value="Genomic_DNA"/>
</dbReference>
<evidence type="ECO:0000313" key="1">
    <source>
        <dbReference type="EMBL" id="POM81295.1"/>
    </source>
</evidence>
<reference evidence="1 2" key="1">
    <citation type="journal article" date="2017" name="Genome Biol. Evol.">
        <title>Phytophthora megakarya and P. palmivora, closely related causal agents of cacao black pod rot, underwent increases in genome sizes and gene numbers by different mechanisms.</title>
        <authorList>
            <person name="Ali S.S."/>
            <person name="Shao J."/>
            <person name="Lary D.J."/>
            <person name="Kronmiller B."/>
            <person name="Shen D."/>
            <person name="Strem M.D."/>
            <person name="Amoako-Attah I."/>
            <person name="Akrofi A.Y."/>
            <person name="Begoude B.A."/>
            <person name="Ten Hoopen G.M."/>
            <person name="Coulibaly K."/>
            <person name="Kebe B.I."/>
            <person name="Melnick R.L."/>
            <person name="Guiltinan M.J."/>
            <person name="Tyler B.M."/>
            <person name="Meinhardt L.W."/>
            <person name="Bailey B.A."/>
        </authorList>
    </citation>
    <scope>NUCLEOTIDE SEQUENCE [LARGE SCALE GENOMIC DNA]</scope>
    <source>
        <strain evidence="2">sbr112.9</strain>
    </source>
</reference>
<proteinExistence type="predicted"/>
<name>A0A2P4YU11_9STRA</name>
<gene>
    <name evidence="1" type="ORF">PHPALM_750</name>
</gene>
<accession>A0A2P4YU11</accession>
<sequence length="114" mass="13331">MEAWNTPREYYNRTTLHNRVAMPRRLHEFKMEEGTPMTKHLDAFDELVVGLQTLGESVDEARQLVVLPSSFPSECELIASIVENPNDITLTEFKEKLLKEHERLQKKEITEKAY</sequence>
<organism evidence="1 2">
    <name type="scientific">Phytophthora palmivora</name>
    <dbReference type="NCBI Taxonomy" id="4796"/>
    <lineage>
        <taxon>Eukaryota</taxon>
        <taxon>Sar</taxon>
        <taxon>Stramenopiles</taxon>
        <taxon>Oomycota</taxon>
        <taxon>Peronosporomycetes</taxon>
        <taxon>Peronosporales</taxon>
        <taxon>Peronosporaceae</taxon>
        <taxon>Phytophthora</taxon>
    </lineage>
</organism>
<comment type="caution">
    <text evidence="1">The sequence shown here is derived from an EMBL/GenBank/DDBJ whole genome shotgun (WGS) entry which is preliminary data.</text>
</comment>